<evidence type="ECO:0000313" key="4">
    <source>
        <dbReference type="Proteomes" id="UP000290253"/>
    </source>
</evidence>
<dbReference type="InterPro" id="IPR007543">
    <property type="entry name" value="LptD_C"/>
</dbReference>
<sequence>MSARERNFEPERRTVFALISPGTAFAILEKSLAMRARTFLCTMLLLLCHSQLWSQALTKQFPLGGTALSSSSASTPSSAVKTPVSDSSALPEDASVESQIPEAHVVPPPPQGIPVRIQADSQTYVKADSGGVYTLLGHVVIHYKDYIISADRATYNQDTGEIVGNGHLHIDGGPDEAHLMADHGTINPDAHTGHFYDVSGTLGHGRTSEPKLITKFVSGSGEVQQAKVLLASSSPFAITGKELIETGERQYHVIDGSMTSCQLPNPDWRLIAQNFFLNNNVAKGANSWFEFDGLPVVHRVPVFYLPYVTHPIDSDSRQSGFVIPSFGSDTTKGLILGEDYYQVLGRSADLTVGSQYYSKRGFAPRALFRYRGRDYDFATFRFVSLLDRLPGTENQGGVDMLFDGRHDFGPETRAVADLEYLSSYTYRQEFEDNYVVAINSEVKSQAFLSHAHNGLAESVAFNRYESYESSSTTSSGEQEIKIIHAPTLAFDGVDQYLPGTPLMWGVTTTGTGLSRSEPGFQTTHFIPRIDLEPHLAMPLHFDSWHVRPAVGVRDTFYGSSQNPAPIGELPTERDASLNRKDFEADIDVRPPALERDFSSPLLAKIFGADLRHTIEPEVEYRYVGGIDNFSSVMRFDTVDVASNTNELGYYLHQKIFLRPLKPHPCKGDEALGPDDMCSSETSAWLNWEVGQKFFFNNTFGGAITDRTRNVLDTTLDLTGVAFVSHPRDYSPIISRLRMQTTSTTNLEWDMDYDTKTGRLDSSNLFGTYKHGDFSFTLADAHLHTLPGASPPSDAKSSTSTLTTTTSSSEEINFNQLRLTAVYGSPLKTGLSVGMNTGYDFTLDQLQYAGVQTTYNWNCCGLSFEVRRYALGTVPEHTTYLYNFTLANVGTAGSLSWAERVF</sequence>
<protein>
    <submittedName>
        <fullName evidence="3">LPS-assembly protein LptD</fullName>
    </submittedName>
</protein>
<dbReference type="GO" id="GO:0043165">
    <property type="term" value="P:Gram-negative-bacterium-type cell outer membrane assembly"/>
    <property type="evidence" value="ECO:0007669"/>
    <property type="project" value="InterPro"/>
</dbReference>
<accession>A0A4Q1SJT8</accession>
<dbReference type="InterPro" id="IPR020889">
    <property type="entry name" value="LipoPS_assembly_LptD"/>
</dbReference>
<gene>
    <name evidence="3" type="primary">lptD</name>
    <name evidence="3" type="ORF">ESZ00_08790</name>
</gene>
<feature type="region of interest" description="Disordered" evidence="1">
    <location>
        <begin position="786"/>
        <end position="806"/>
    </location>
</feature>
<feature type="domain" description="LptD C-terminal" evidence="2">
    <location>
        <begin position="401"/>
        <end position="637"/>
    </location>
</feature>
<feature type="compositionally biased region" description="Low complexity" evidence="1">
    <location>
        <begin position="68"/>
        <end position="78"/>
    </location>
</feature>
<feature type="region of interest" description="Disordered" evidence="1">
    <location>
        <begin position="68"/>
        <end position="109"/>
    </location>
</feature>
<dbReference type="GO" id="GO:0009279">
    <property type="term" value="C:cell outer membrane"/>
    <property type="evidence" value="ECO:0007669"/>
    <property type="project" value="InterPro"/>
</dbReference>
<feature type="compositionally biased region" description="Low complexity" evidence="1">
    <location>
        <begin position="796"/>
        <end position="806"/>
    </location>
</feature>
<dbReference type="HAMAP" id="MF_01411">
    <property type="entry name" value="LPS_assembly_LptD"/>
    <property type="match status" value="1"/>
</dbReference>
<dbReference type="AlphaFoldDB" id="A0A4Q1SJT8"/>
<evidence type="ECO:0000313" key="3">
    <source>
        <dbReference type="EMBL" id="RXS97934.1"/>
    </source>
</evidence>
<evidence type="ECO:0000256" key="1">
    <source>
        <dbReference type="SAM" id="MobiDB-lite"/>
    </source>
</evidence>
<proteinExistence type="inferred from homology"/>
<comment type="caution">
    <text evidence="3">The sequence shown here is derived from an EMBL/GenBank/DDBJ whole genome shotgun (WGS) entry which is preliminary data.</text>
</comment>
<keyword evidence="4" id="KW-1185">Reference proteome</keyword>
<dbReference type="EMBL" id="SDMK01000001">
    <property type="protein sequence ID" value="RXS97934.1"/>
    <property type="molecule type" value="Genomic_DNA"/>
</dbReference>
<dbReference type="GO" id="GO:0015920">
    <property type="term" value="P:lipopolysaccharide transport"/>
    <property type="evidence" value="ECO:0007669"/>
    <property type="project" value="InterPro"/>
</dbReference>
<dbReference type="Pfam" id="PF04453">
    <property type="entry name" value="LptD"/>
    <property type="match status" value="1"/>
</dbReference>
<name>A0A4Q1SJT8_9BACT</name>
<reference evidence="3 4" key="1">
    <citation type="journal article" date="2016" name="Int. J. Syst. Evol. Microbiol.">
        <title>Acidipila dinghuensis sp. nov., an acidobacterium isolated from forest soil.</title>
        <authorList>
            <person name="Jiang Y.W."/>
            <person name="Wang J."/>
            <person name="Chen M.H."/>
            <person name="Lv Y.Y."/>
            <person name="Qiu L.H."/>
        </authorList>
    </citation>
    <scope>NUCLEOTIDE SEQUENCE [LARGE SCALE GENOMIC DNA]</scope>
    <source>
        <strain evidence="3 4">DHOF10</strain>
    </source>
</reference>
<dbReference type="PANTHER" id="PTHR30189">
    <property type="entry name" value="LPS-ASSEMBLY PROTEIN"/>
    <property type="match status" value="1"/>
</dbReference>
<dbReference type="PANTHER" id="PTHR30189:SF1">
    <property type="entry name" value="LPS-ASSEMBLY PROTEIN LPTD"/>
    <property type="match status" value="1"/>
</dbReference>
<organism evidence="3 4">
    <name type="scientific">Silvibacterium dinghuense</name>
    <dbReference type="NCBI Taxonomy" id="1560006"/>
    <lineage>
        <taxon>Bacteria</taxon>
        <taxon>Pseudomonadati</taxon>
        <taxon>Acidobacteriota</taxon>
        <taxon>Terriglobia</taxon>
        <taxon>Terriglobales</taxon>
        <taxon>Acidobacteriaceae</taxon>
        <taxon>Silvibacterium</taxon>
    </lineage>
</organism>
<dbReference type="Proteomes" id="UP000290253">
    <property type="component" value="Unassembled WGS sequence"/>
</dbReference>
<dbReference type="InterPro" id="IPR050218">
    <property type="entry name" value="LptD"/>
</dbReference>
<evidence type="ECO:0000259" key="2">
    <source>
        <dbReference type="Pfam" id="PF04453"/>
    </source>
</evidence>
<dbReference type="OrthoDB" id="9760225at2"/>
<dbReference type="GO" id="GO:1990351">
    <property type="term" value="C:transporter complex"/>
    <property type="evidence" value="ECO:0007669"/>
    <property type="project" value="TreeGrafter"/>
</dbReference>